<evidence type="ECO:0000256" key="1">
    <source>
        <dbReference type="SAM" id="Phobius"/>
    </source>
</evidence>
<dbReference type="EMBL" id="CM026422">
    <property type="protein sequence ID" value="KAG0586661.1"/>
    <property type="molecule type" value="Genomic_DNA"/>
</dbReference>
<name>A0A8T0IVF5_CERPU</name>
<keyword evidence="1" id="KW-0812">Transmembrane</keyword>
<proteinExistence type="predicted"/>
<reference evidence="2" key="1">
    <citation type="submission" date="2020-06" db="EMBL/GenBank/DDBJ databases">
        <title>WGS assembly of Ceratodon purpureus strain R40.</title>
        <authorList>
            <person name="Carey S.B."/>
            <person name="Jenkins J."/>
            <person name="Shu S."/>
            <person name="Lovell J.T."/>
            <person name="Sreedasyam A."/>
            <person name="Maumus F."/>
            <person name="Tiley G.P."/>
            <person name="Fernandez-Pozo N."/>
            <person name="Barry K."/>
            <person name="Chen C."/>
            <person name="Wang M."/>
            <person name="Lipzen A."/>
            <person name="Daum C."/>
            <person name="Saski C.A."/>
            <person name="Payton A.C."/>
            <person name="Mcbreen J.C."/>
            <person name="Conrad R.E."/>
            <person name="Kollar L.M."/>
            <person name="Olsson S."/>
            <person name="Huttunen S."/>
            <person name="Landis J.B."/>
            <person name="Wickett N.J."/>
            <person name="Johnson M.G."/>
            <person name="Rensing S.A."/>
            <person name="Grimwood J."/>
            <person name="Schmutz J."/>
            <person name="Mcdaniel S.F."/>
        </authorList>
    </citation>
    <scope>NUCLEOTIDE SEQUENCE</scope>
    <source>
        <strain evidence="2">R40</strain>
    </source>
</reference>
<evidence type="ECO:0000313" key="3">
    <source>
        <dbReference type="Proteomes" id="UP000822688"/>
    </source>
</evidence>
<gene>
    <name evidence="2" type="ORF">KC19_2G107100</name>
</gene>
<keyword evidence="1" id="KW-1133">Transmembrane helix</keyword>
<organism evidence="2 3">
    <name type="scientific">Ceratodon purpureus</name>
    <name type="common">Fire moss</name>
    <name type="synonym">Dicranum purpureum</name>
    <dbReference type="NCBI Taxonomy" id="3225"/>
    <lineage>
        <taxon>Eukaryota</taxon>
        <taxon>Viridiplantae</taxon>
        <taxon>Streptophyta</taxon>
        <taxon>Embryophyta</taxon>
        <taxon>Bryophyta</taxon>
        <taxon>Bryophytina</taxon>
        <taxon>Bryopsida</taxon>
        <taxon>Dicranidae</taxon>
        <taxon>Pseudoditrichales</taxon>
        <taxon>Ditrichaceae</taxon>
        <taxon>Ceratodon</taxon>
    </lineage>
</organism>
<dbReference type="Proteomes" id="UP000822688">
    <property type="component" value="Chromosome 2"/>
</dbReference>
<feature type="transmembrane region" description="Helical" evidence="1">
    <location>
        <begin position="114"/>
        <end position="138"/>
    </location>
</feature>
<sequence>MAGKIVKATMGLGLDSKAYEDGKPHPHPQIEDLVNTVGFSLVKELIQYLKGPEGAEALEIILEKQSRVVSNLATTNEARQATRVAAQEFIVGSYDAVQRKWLEFYKQMPSAAPYLALLLAGYVVLLAVGFLLSCWRFAFYGLH</sequence>
<dbReference type="AlphaFoldDB" id="A0A8T0IVF5"/>
<accession>A0A8T0IVF5</accession>
<keyword evidence="3" id="KW-1185">Reference proteome</keyword>
<keyword evidence="1" id="KW-0472">Membrane</keyword>
<protein>
    <submittedName>
        <fullName evidence="2">Uncharacterized protein</fullName>
    </submittedName>
</protein>
<evidence type="ECO:0000313" key="2">
    <source>
        <dbReference type="EMBL" id="KAG0586661.1"/>
    </source>
</evidence>
<comment type="caution">
    <text evidence="2">The sequence shown here is derived from an EMBL/GenBank/DDBJ whole genome shotgun (WGS) entry which is preliminary data.</text>
</comment>